<protein>
    <submittedName>
        <fullName evidence="2">Uncharacterized protein</fullName>
    </submittedName>
</protein>
<dbReference type="EMBL" id="LR796216">
    <property type="protein sequence ID" value="CAB4127733.1"/>
    <property type="molecule type" value="Genomic_DNA"/>
</dbReference>
<evidence type="ECO:0000313" key="1">
    <source>
        <dbReference type="EMBL" id="CAB4127733.1"/>
    </source>
</evidence>
<dbReference type="InterPro" id="IPR036388">
    <property type="entry name" value="WH-like_DNA-bd_sf"/>
</dbReference>
<dbReference type="Gene3D" id="1.10.10.10">
    <property type="entry name" value="Winged helix-like DNA-binding domain superfamily/Winged helix DNA-binding domain"/>
    <property type="match status" value="1"/>
</dbReference>
<gene>
    <name evidence="2" type="ORF">UFOVP268_31</name>
    <name evidence="1" type="ORF">UFOVP97_13</name>
</gene>
<sequence length="446" mass="52357">MLVQNHSNTHQTFRQEKLSQQKEKSLFINTAYEYFALSRECKHLGLGSLMANFLWRDLVGKRKDVSIEALSKTKSINLSERQVIRHIKQLEKLDFITVIRKPKQNNTYLINPLFYDAEVRIALQHLFPELNDSKQKRRQQEAQILLDNIAVFNKKENLSDSNLPTPEKTKMSPYLICNIYTETYVEPYPDLPSFYETEPDWLVGDWSGLEKKKETKREENHIFPDPISLPDQILPPVLSKPVLFKPDHTTKKEVLMKNYELKSIKLTEFGQMRLIPFPEEVVHTIDDQIYRMTNRPSKPWNYFIAACKRYCEENHLVMDWYGLQQAVAKNPQADHGPFIDESFIPVRPVFSQTKPGKGQERSRDVGKVLENKQKMDQFDKEAGINQQQRFAEEREYLRLNDPETFERRAKYAWELRQMMGMNEDGTFKSEEDKMKAVAILCGNKGV</sequence>
<evidence type="ECO:0000313" key="2">
    <source>
        <dbReference type="EMBL" id="CAB4134220.1"/>
    </source>
</evidence>
<name>A0A6J5LMK9_9CAUD</name>
<proteinExistence type="predicted"/>
<organism evidence="2">
    <name type="scientific">uncultured Caudovirales phage</name>
    <dbReference type="NCBI Taxonomy" id="2100421"/>
    <lineage>
        <taxon>Viruses</taxon>
        <taxon>Duplodnaviria</taxon>
        <taxon>Heunggongvirae</taxon>
        <taxon>Uroviricota</taxon>
        <taxon>Caudoviricetes</taxon>
        <taxon>Peduoviridae</taxon>
        <taxon>Maltschvirus</taxon>
        <taxon>Maltschvirus maltsch</taxon>
    </lineage>
</organism>
<dbReference type="EMBL" id="LR796286">
    <property type="protein sequence ID" value="CAB4134220.1"/>
    <property type="molecule type" value="Genomic_DNA"/>
</dbReference>
<accession>A0A6J5LMK9</accession>
<reference evidence="2" key="1">
    <citation type="submission" date="2020-04" db="EMBL/GenBank/DDBJ databases">
        <authorList>
            <person name="Chiriac C."/>
            <person name="Salcher M."/>
            <person name="Ghai R."/>
            <person name="Kavagutti S V."/>
        </authorList>
    </citation>
    <scope>NUCLEOTIDE SEQUENCE</scope>
</reference>